<dbReference type="InterPro" id="IPR027417">
    <property type="entry name" value="P-loop_NTPase"/>
</dbReference>
<keyword evidence="6" id="KW-1278">Translocase</keyword>
<feature type="domain" description="ABC transporter" evidence="9">
    <location>
        <begin position="49"/>
        <end position="273"/>
    </location>
</feature>
<dbReference type="Pfam" id="PF00005">
    <property type="entry name" value="ABC_tran"/>
    <property type="match status" value="1"/>
</dbReference>
<dbReference type="InterPro" id="IPR003439">
    <property type="entry name" value="ABC_transporter-like_ATP-bd"/>
</dbReference>
<evidence type="ECO:0000256" key="7">
    <source>
        <dbReference type="ARBA" id="ARBA00023136"/>
    </source>
</evidence>
<dbReference type="PROSITE" id="PS50893">
    <property type="entry name" value="ABC_TRANSPORTER_2"/>
    <property type="match status" value="1"/>
</dbReference>
<dbReference type="PANTHER" id="PTHR42788:SF17">
    <property type="entry name" value="ALIPHATIC SULFONATES IMPORT ATP-BINDING PROTEIN SSUB"/>
    <property type="match status" value="1"/>
</dbReference>
<name>A0ABS5GGE3_9BRAD</name>
<dbReference type="GO" id="GO:0005524">
    <property type="term" value="F:ATP binding"/>
    <property type="evidence" value="ECO:0007669"/>
    <property type="project" value="UniProtKB-KW"/>
</dbReference>
<accession>A0ABS5GGE3</accession>
<evidence type="ECO:0000256" key="1">
    <source>
        <dbReference type="ARBA" id="ARBA00005417"/>
    </source>
</evidence>
<sequence>MQQALRIPVSGVEAIDSSDALAHAGTFRPAKKSSVTPQPAKSETRGLPLVIRDLRKSFGDNEVLRGIDLEIPAGQFVAIVGQSGCGKSTLLRLIAGLDKPTSGTISFGDAAARPEDVRVMFQEPRLLPWARVLANVEVGLGRDRKAEGAHDRARQALEEVGLADKREQWPAVLSGGQKQRVALARALVSGPRLLAFDEPLGALDALTRIAMQRLLERVWADQTFTAILVTHDVSEAVALADRVLVIEEGRIAEDITVDLARPRQRGSAELAALEGSILGQLLGPGGAG</sequence>
<dbReference type="RefSeq" id="WP_012042101.1">
    <property type="nucleotide sequence ID" value="NZ_JABFDP010000038.1"/>
</dbReference>
<dbReference type="Proteomes" id="UP001314635">
    <property type="component" value="Unassembled WGS sequence"/>
</dbReference>
<keyword evidence="2" id="KW-0813">Transport</keyword>
<evidence type="ECO:0000259" key="9">
    <source>
        <dbReference type="PROSITE" id="PS50893"/>
    </source>
</evidence>
<protein>
    <submittedName>
        <fullName evidence="10">ATP-binding cassette domain-containing protein</fullName>
    </submittedName>
</protein>
<evidence type="ECO:0000313" key="11">
    <source>
        <dbReference type="Proteomes" id="UP001314635"/>
    </source>
</evidence>
<keyword evidence="5 10" id="KW-0067">ATP-binding</keyword>
<evidence type="ECO:0000256" key="5">
    <source>
        <dbReference type="ARBA" id="ARBA00022840"/>
    </source>
</evidence>
<reference evidence="11" key="1">
    <citation type="journal article" date="2021" name="ISME J.">
        <title>Evolutionary origin and ecological implication of a unique nif island in free-living Bradyrhizobium lineages.</title>
        <authorList>
            <person name="Tao J."/>
        </authorList>
    </citation>
    <scope>NUCLEOTIDE SEQUENCE [LARGE SCALE GENOMIC DNA]</scope>
    <source>
        <strain evidence="11">SZCCT0094</strain>
    </source>
</reference>
<comment type="similarity">
    <text evidence="1">Belongs to the ABC transporter superfamily.</text>
</comment>
<keyword evidence="4" id="KW-0547">Nucleotide-binding</keyword>
<dbReference type="SMART" id="SM00382">
    <property type="entry name" value="AAA"/>
    <property type="match status" value="1"/>
</dbReference>
<gene>
    <name evidence="10" type="ORF">JQ619_31730</name>
</gene>
<evidence type="ECO:0000256" key="6">
    <source>
        <dbReference type="ARBA" id="ARBA00022967"/>
    </source>
</evidence>
<evidence type="ECO:0000256" key="4">
    <source>
        <dbReference type="ARBA" id="ARBA00022741"/>
    </source>
</evidence>
<organism evidence="10 11">
    <name type="scientific">Bradyrhizobium denitrificans</name>
    <dbReference type="NCBI Taxonomy" id="2734912"/>
    <lineage>
        <taxon>Bacteria</taxon>
        <taxon>Pseudomonadati</taxon>
        <taxon>Pseudomonadota</taxon>
        <taxon>Alphaproteobacteria</taxon>
        <taxon>Hyphomicrobiales</taxon>
        <taxon>Nitrobacteraceae</taxon>
        <taxon>Bradyrhizobium</taxon>
    </lineage>
</organism>
<dbReference type="PROSITE" id="PS00211">
    <property type="entry name" value="ABC_TRANSPORTER_1"/>
    <property type="match status" value="1"/>
</dbReference>
<dbReference type="InterPro" id="IPR003593">
    <property type="entry name" value="AAA+_ATPase"/>
</dbReference>
<keyword evidence="3" id="KW-1003">Cell membrane</keyword>
<dbReference type="PANTHER" id="PTHR42788">
    <property type="entry name" value="TAURINE IMPORT ATP-BINDING PROTEIN-RELATED"/>
    <property type="match status" value="1"/>
</dbReference>
<keyword evidence="7" id="KW-0472">Membrane</keyword>
<dbReference type="InterPro" id="IPR050166">
    <property type="entry name" value="ABC_transporter_ATP-bind"/>
</dbReference>
<dbReference type="CDD" id="cd03293">
    <property type="entry name" value="ABC_NrtD_SsuB_transporters"/>
    <property type="match status" value="1"/>
</dbReference>
<comment type="function">
    <text evidence="8">Involved in beta-(1--&gt;2)glucan export. Transmembrane domains (TMD) form a pore in the inner membrane and the ATP-binding domain (NBD) is responsible for energy generation.</text>
</comment>
<keyword evidence="11" id="KW-1185">Reference proteome</keyword>
<dbReference type="EMBL" id="JAFCLK010000039">
    <property type="protein sequence ID" value="MBR1140339.1"/>
    <property type="molecule type" value="Genomic_DNA"/>
</dbReference>
<evidence type="ECO:0000256" key="3">
    <source>
        <dbReference type="ARBA" id="ARBA00022475"/>
    </source>
</evidence>
<evidence type="ECO:0000256" key="2">
    <source>
        <dbReference type="ARBA" id="ARBA00022448"/>
    </source>
</evidence>
<evidence type="ECO:0000256" key="8">
    <source>
        <dbReference type="ARBA" id="ARBA00024722"/>
    </source>
</evidence>
<evidence type="ECO:0000313" key="10">
    <source>
        <dbReference type="EMBL" id="MBR1140339.1"/>
    </source>
</evidence>
<comment type="caution">
    <text evidence="10">The sequence shown here is derived from an EMBL/GenBank/DDBJ whole genome shotgun (WGS) entry which is preliminary data.</text>
</comment>
<proteinExistence type="inferred from homology"/>
<dbReference type="SUPFAM" id="SSF52540">
    <property type="entry name" value="P-loop containing nucleoside triphosphate hydrolases"/>
    <property type="match status" value="1"/>
</dbReference>
<dbReference type="InterPro" id="IPR017871">
    <property type="entry name" value="ABC_transporter-like_CS"/>
</dbReference>
<dbReference type="Gene3D" id="3.40.50.300">
    <property type="entry name" value="P-loop containing nucleotide triphosphate hydrolases"/>
    <property type="match status" value="1"/>
</dbReference>